<dbReference type="PANTHER" id="PTHR22789:SF0">
    <property type="entry name" value="3-OXO-TETRONATE 4-PHOSPHATE DECARBOXYLASE-RELATED"/>
    <property type="match status" value="1"/>
</dbReference>
<feature type="domain" description="Class II aldolase/adducin N-terminal" evidence="3">
    <location>
        <begin position="11"/>
        <end position="187"/>
    </location>
</feature>
<dbReference type="Gene3D" id="3.40.225.10">
    <property type="entry name" value="Class II aldolase/adducin N-terminal domain"/>
    <property type="match status" value="1"/>
</dbReference>
<dbReference type="Pfam" id="PF00596">
    <property type="entry name" value="Aldolase_II"/>
    <property type="match status" value="1"/>
</dbReference>
<dbReference type="SUPFAM" id="SSF53639">
    <property type="entry name" value="AraD/HMP-PK domain-like"/>
    <property type="match status" value="1"/>
</dbReference>
<name>A0A154BT31_ANASB</name>
<dbReference type="Proteomes" id="UP000076268">
    <property type="component" value="Unassembled WGS sequence"/>
</dbReference>
<dbReference type="GO" id="GO:0005829">
    <property type="term" value="C:cytosol"/>
    <property type="evidence" value="ECO:0007669"/>
    <property type="project" value="TreeGrafter"/>
</dbReference>
<protein>
    <submittedName>
        <fullName evidence="4">Aldolase</fullName>
    </submittedName>
</protein>
<reference evidence="4 5" key="1">
    <citation type="submission" date="2016-02" db="EMBL/GenBank/DDBJ databases">
        <title>Anaerosporomusa subterraneum gen. nov., sp. nov., a spore-forming obligate anaerobe isolated from saprolite.</title>
        <authorList>
            <person name="Choi J.K."/>
            <person name="Shah M."/>
            <person name="Yee N."/>
        </authorList>
    </citation>
    <scope>NUCLEOTIDE SEQUENCE [LARGE SCALE GENOMIC DNA]</scope>
    <source>
        <strain evidence="4 5">RU4</strain>
    </source>
</reference>
<evidence type="ECO:0000313" key="4">
    <source>
        <dbReference type="EMBL" id="KYZ77163.1"/>
    </source>
</evidence>
<keyword evidence="1" id="KW-0479">Metal-binding</keyword>
<organism evidence="4 5">
    <name type="scientific">Anaerosporomusa subterranea</name>
    <dbReference type="NCBI Taxonomy" id="1794912"/>
    <lineage>
        <taxon>Bacteria</taxon>
        <taxon>Bacillati</taxon>
        <taxon>Bacillota</taxon>
        <taxon>Negativicutes</taxon>
        <taxon>Acetonemataceae</taxon>
        <taxon>Anaerosporomusa</taxon>
    </lineage>
</organism>
<evidence type="ECO:0000259" key="3">
    <source>
        <dbReference type="SMART" id="SM01007"/>
    </source>
</evidence>
<dbReference type="STRING" id="1794912.AXX12_03250"/>
<evidence type="ECO:0000313" key="5">
    <source>
        <dbReference type="Proteomes" id="UP000076268"/>
    </source>
</evidence>
<dbReference type="PANTHER" id="PTHR22789">
    <property type="entry name" value="FUCULOSE PHOSPHATE ALDOLASE"/>
    <property type="match status" value="1"/>
</dbReference>
<evidence type="ECO:0000256" key="2">
    <source>
        <dbReference type="ARBA" id="ARBA00023239"/>
    </source>
</evidence>
<dbReference type="OrthoDB" id="9794581at2"/>
<gene>
    <name evidence="4" type="ORF">AXX12_03250</name>
</gene>
<dbReference type="GO" id="GO:0019323">
    <property type="term" value="P:pentose catabolic process"/>
    <property type="evidence" value="ECO:0007669"/>
    <property type="project" value="TreeGrafter"/>
</dbReference>
<accession>A0A154BT31</accession>
<comment type="caution">
    <text evidence="4">The sequence shown here is derived from an EMBL/GenBank/DDBJ whole genome shotgun (WGS) entry which is preliminary data.</text>
</comment>
<dbReference type="AlphaFoldDB" id="A0A154BT31"/>
<dbReference type="InterPro" id="IPR036409">
    <property type="entry name" value="Aldolase_II/adducin_N_sf"/>
</dbReference>
<keyword evidence="5" id="KW-1185">Reference proteome</keyword>
<dbReference type="GO" id="GO:0016832">
    <property type="term" value="F:aldehyde-lyase activity"/>
    <property type="evidence" value="ECO:0007669"/>
    <property type="project" value="TreeGrafter"/>
</dbReference>
<evidence type="ECO:0000256" key="1">
    <source>
        <dbReference type="ARBA" id="ARBA00022723"/>
    </source>
</evidence>
<dbReference type="SMART" id="SM01007">
    <property type="entry name" value="Aldolase_II"/>
    <property type="match status" value="1"/>
</dbReference>
<dbReference type="InterPro" id="IPR001303">
    <property type="entry name" value="Aldolase_II/adducin_N"/>
</dbReference>
<dbReference type="GO" id="GO:0046872">
    <property type="term" value="F:metal ion binding"/>
    <property type="evidence" value="ECO:0007669"/>
    <property type="project" value="UniProtKB-KW"/>
</dbReference>
<dbReference type="InterPro" id="IPR050197">
    <property type="entry name" value="Aldolase_class_II_sugar_metab"/>
</dbReference>
<dbReference type="RefSeq" id="WP_066238991.1">
    <property type="nucleotide sequence ID" value="NZ_LSGP01000013.1"/>
</dbReference>
<keyword evidence="2" id="KW-0456">Lyase</keyword>
<proteinExistence type="predicted"/>
<dbReference type="EMBL" id="LSGP01000013">
    <property type="protein sequence ID" value="KYZ77163.1"/>
    <property type="molecule type" value="Genomic_DNA"/>
</dbReference>
<sequence length="220" mass="23569">MTGKDIRYWREKILETGIYLLDKGLVTGTWGNISVRISENLFAITPSGRNYRTIQPDDIVIVNASGETVEGHLSPSSELPLHLAVYAARPDIGGIVHTHSVFASACAVSRRAIPPIIEDLVQLAGGEISVAPYALPGTQQLADNAVHALASKFAVLLANHGVVACGKTLNEAMTAAELVEKAAQIFSWAQLLGGAVPLSEEDVAGMHSFYLEHYRQRQGG</sequence>